<dbReference type="InterPro" id="IPR019787">
    <property type="entry name" value="Znf_PHD-finger"/>
</dbReference>
<protein>
    <recommendedName>
        <fullName evidence="6">PHD-type domain-containing protein</fullName>
    </recommendedName>
</protein>
<dbReference type="EMBL" id="BRXY01000338">
    <property type="protein sequence ID" value="GMH88087.1"/>
    <property type="molecule type" value="Genomic_DNA"/>
</dbReference>
<dbReference type="PANTHER" id="PTHR46309">
    <property type="entry name" value="PHD FINGER PROTEIN 12"/>
    <property type="match status" value="1"/>
</dbReference>
<dbReference type="Pfam" id="PF00628">
    <property type="entry name" value="PHD"/>
    <property type="match status" value="1"/>
</dbReference>
<dbReference type="Gene3D" id="3.30.40.10">
    <property type="entry name" value="Zinc/RING finger domain, C3HC4 (zinc finger)"/>
    <property type="match status" value="4"/>
</dbReference>
<dbReference type="InterPro" id="IPR042163">
    <property type="entry name" value="PHF12"/>
</dbReference>
<comment type="caution">
    <text evidence="7">The sequence shown here is derived from an EMBL/GenBank/DDBJ whole genome shotgun (WGS) entry which is preliminary data.</text>
</comment>
<dbReference type="Proteomes" id="UP001165085">
    <property type="component" value="Unassembled WGS sequence"/>
</dbReference>
<dbReference type="InterPro" id="IPR013083">
    <property type="entry name" value="Znf_RING/FYVE/PHD"/>
</dbReference>
<keyword evidence="3" id="KW-0862">Zinc</keyword>
<proteinExistence type="predicted"/>
<keyword evidence="8" id="KW-1185">Reference proteome</keyword>
<gene>
    <name evidence="7" type="ORF">TrST_g6150</name>
</gene>
<dbReference type="GO" id="GO:0003714">
    <property type="term" value="F:transcription corepressor activity"/>
    <property type="evidence" value="ECO:0007669"/>
    <property type="project" value="InterPro"/>
</dbReference>
<evidence type="ECO:0000313" key="8">
    <source>
        <dbReference type="Proteomes" id="UP001165085"/>
    </source>
</evidence>
<evidence type="ECO:0000256" key="5">
    <source>
        <dbReference type="SAM" id="MobiDB-lite"/>
    </source>
</evidence>
<evidence type="ECO:0000256" key="3">
    <source>
        <dbReference type="ARBA" id="ARBA00022833"/>
    </source>
</evidence>
<evidence type="ECO:0000259" key="6">
    <source>
        <dbReference type="PROSITE" id="PS50016"/>
    </source>
</evidence>
<feature type="region of interest" description="Disordered" evidence="5">
    <location>
        <begin position="1"/>
        <end position="39"/>
    </location>
</feature>
<dbReference type="PANTHER" id="PTHR46309:SF1">
    <property type="entry name" value="PHD FINGER PROTEIN 12"/>
    <property type="match status" value="1"/>
</dbReference>
<feature type="domain" description="PHD-type" evidence="6">
    <location>
        <begin position="189"/>
        <end position="235"/>
    </location>
</feature>
<dbReference type="AlphaFoldDB" id="A0A9W7BI42"/>
<evidence type="ECO:0000256" key="2">
    <source>
        <dbReference type="ARBA" id="ARBA00022771"/>
    </source>
</evidence>
<keyword evidence="2 4" id="KW-0863">Zinc-finger</keyword>
<accession>A0A9W7BI42</accession>
<dbReference type="InterPro" id="IPR011011">
    <property type="entry name" value="Znf_FYVE_PHD"/>
</dbReference>
<keyword evidence="1" id="KW-0479">Metal-binding</keyword>
<reference evidence="8" key="1">
    <citation type="journal article" date="2023" name="Commun. Biol.">
        <title>Genome analysis of Parmales, the sister group of diatoms, reveals the evolutionary specialization of diatoms from phago-mixotrophs to photoautotrophs.</title>
        <authorList>
            <person name="Ban H."/>
            <person name="Sato S."/>
            <person name="Yoshikawa S."/>
            <person name="Yamada K."/>
            <person name="Nakamura Y."/>
            <person name="Ichinomiya M."/>
            <person name="Sato N."/>
            <person name="Blanc-Mathieu R."/>
            <person name="Endo H."/>
            <person name="Kuwata A."/>
            <person name="Ogata H."/>
        </authorList>
    </citation>
    <scope>NUCLEOTIDE SEQUENCE [LARGE SCALE GENOMIC DNA]</scope>
    <source>
        <strain evidence="8">NIES 3701</strain>
    </source>
</reference>
<name>A0A9W7BI42_9STRA</name>
<dbReference type="OrthoDB" id="308383at2759"/>
<evidence type="ECO:0000256" key="4">
    <source>
        <dbReference type="PROSITE-ProRule" id="PRU00146"/>
    </source>
</evidence>
<dbReference type="SMART" id="SM00249">
    <property type="entry name" value="PHD"/>
    <property type="match status" value="4"/>
</dbReference>
<dbReference type="InterPro" id="IPR001965">
    <property type="entry name" value="Znf_PHD"/>
</dbReference>
<dbReference type="GO" id="GO:0005634">
    <property type="term" value="C:nucleus"/>
    <property type="evidence" value="ECO:0007669"/>
    <property type="project" value="TreeGrafter"/>
</dbReference>
<dbReference type="SUPFAM" id="SSF57903">
    <property type="entry name" value="FYVE/PHD zinc finger"/>
    <property type="match status" value="3"/>
</dbReference>
<dbReference type="PROSITE" id="PS50016">
    <property type="entry name" value="ZF_PHD_2"/>
    <property type="match status" value="1"/>
</dbReference>
<dbReference type="GO" id="GO:0006357">
    <property type="term" value="P:regulation of transcription by RNA polymerase II"/>
    <property type="evidence" value="ECO:0007669"/>
    <property type="project" value="TreeGrafter"/>
</dbReference>
<sequence length="535" mass="58763">MILAAAPVTMASKGQRRPNMKYAGNDPRGGSGDKGNAKKDKVEAEDLTWVFPSRIAALEKFEGVTLPPALLGPTLLSLGAAPVIRKGAPTPKLPTITYLFPPNGLRVTLFYDPTKPIDIDSYNDDECTVCGVGGELVMCDGCPASFHPACHPHGDLCPSCVAWMKLRDDVVAGRIDLEGMSDRDSSSWNEHCGVCGRDGELVLCAFCPKAAHIKCSNFRPKNDEEDWVCADCSTLVEIGASPFLFVIPEERLDINCLSWSGALTLSEPLPPVPEPRLRNFPISLREISDDGMGEKIKATSFSREFLALLWRGVTSEISDRSVTVVLYHHVDGEVYNATVTTMSPSRPLEYKEIKNLEILRDYVSRVLPFTNSSTLVFVDFPESFNYDSGKSTIEHRRSADLSAAGFKAVLKRRGRRETFSSAFVGDDNTCTVCLNEIDNSDILRCVGEGGQCTHVVHSSCANLPPPNPLATKPSPYLCHWCTKTGMDYHQDFCWVCKDGGSLRCCDHCYRTVCNTCEGLGSKVTFVTWYCGYCSD</sequence>
<evidence type="ECO:0000256" key="1">
    <source>
        <dbReference type="ARBA" id="ARBA00022723"/>
    </source>
</evidence>
<evidence type="ECO:0000313" key="7">
    <source>
        <dbReference type="EMBL" id="GMH88087.1"/>
    </source>
</evidence>
<dbReference type="GO" id="GO:0008270">
    <property type="term" value="F:zinc ion binding"/>
    <property type="evidence" value="ECO:0007669"/>
    <property type="project" value="UniProtKB-KW"/>
</dbReference>
<organism evidence="7 8">
    <name type="scientific">Triparma strigata</name>
    <dbReference type="NCBI Taxonomy" id="1606541"/>
    <lineage>
        <taxon>Eukaryota</taxon>
        <taxon>Sar</taxon>
        <taxon>Stramenopiles</taxon>
        <taxon>Ochrophyta</taxon>
        <taxon>Bolidophyceae</taxon>
        <taxon>Parmales</taxon>
        <taxon>Triparmaceae</taxon>
        <taxon>Triparma</taxon>
    </lineage>
</organism>